<dbReference type="EC" id="1.5.1.-" evidence="4"/>
<accession>A0ABR6BB49</accession>
<evidence type="ECO:0000313" key="5">
    <source>
        <dbReference type="Proteomes" id="UP000517916"/>
    </source>
</evidence>
<dbReference type="Proteomes" id="UP000517916">
    <property type="component" value="Unassembled WGS sequence"/>
</dbReference>
<evidence type="ECO:0000256" key="2">
    <source>
        <dbReference type="ARBA" id="ARBA00023002"/>
    </source>
</evidence>
<reference evidence="4 5" key="1">
    <citation type="submission" date="2020-08" db="EMBL/GenBank/DDBJ databases">
        <title>Genomic Encyclopedia of Archaeal and Bacterial Type Strains, Phase II (KMG-II): from individual species to whole genera.</title>
        <authorList>
            <person name="Goeker M."/>
        </authorList>
    </citation>
    <scope>NUCLEOTIDE SEQUENCE [LARGE SCALE GENOMIC DNA]</scope>
    <source>
        <strain evidence="4 5">DSM 43850</strain>
    </source>
</reference>
<proteinExistence type="inferred from homology"/>
<comment type="caution">
    <text evidence="4">The sequence shown here is derived from an EMBL/GenBank/DDBJ whole genome shotgun (WGS) entry which is preliminary data.</text>
</comment>
<evidence type="ECO:0000259" key="3">
    <source>
        <dbReference type="SMART" id="SM00903"/>
    </source>
</evidence>
<organism evidence="4 5">
    <name type="scientific">Kutzneria viridogrisea</name>
    <dbReference type="NCBI Taxonomy" id="47990"/>
    <lineage>
        <taxon>Bacteria</taxon>
        <taxon>Bacillati</taxon>
        <taxon>Actinomycetota</taxon>
        <taxon>Actinomycetes</taxon>
        <taxon>Pseudonocardiales</taxon>
        <taxon>Pseudonocardiaceae</taxon>
        <taxon>Kutzneria</taxon>
    </lineage>
</organism>
<dbReference type="InterPro" id="IPR012349">
    <property type="entry name" value="Split_barrel_FMN-bd"/>
</dbReference>
<dbReference type="InterPro" id="IPR054682">
    <property type="entry name" value="HsaB"/>
</dbReference>
<gene>
    <name evidence="4" type="ORF">BC739_001129</name>
</gene>
<dbReference type="GO" id="GO:0004497">
    <property type="term" value="F:monooxygenase activity"/>
    <property type="evidence" value="ECO:0007669"/>
    <property type="project" value="UniProtKB-KW"/>
</dbReference>
<keyword evidence="2 4" id="KW-0560">Oxidoreductase</keyword>
<dbReference type="InterPro" id="IPR050268">
    <property type="entry name" value="NADH-dep_flavin_reductase"/>
</dbReference>
<sequence length="175" mass="18912">MRQFRAVLGHFCTGVTVVTTVDGDEPVGFACQSFAALSLEPPLVLFCPDRRSRSWPVIERTGVFCVNVLTAGQREVSARFGSRGADKFAGVGWTRSPGGAAVLDGALTWVDCAVRQVHPAGDHYVVIGEVTALGPCVGQEPLLFYRGRYATTDTSLPTDGELDSLLTWTRHADWI</sequence>
<protein>
    <submittedName>
        <fullName evidence="4">3-hydroxy-9,10-secoandrosta-1,3,5(10)-triene-9, 17-dione monooxygenase reductase component</fullName>
        <ecNumber evidence="4">1.5.1.-</ecNumber>
    </submittedName>
</protein>
<dbReference type="PANTHER" id="PTHR30466:SF11">
    <property type="entry name" value="FLAVIN-DEPENDENT MONOOXYGENASE, REDUCTASE SUBUNIT HSAB"/>
    <property type="match status" value="1"/>
</dbReference>
<evidence type="ECO:0000256" key="1">
    <source>
        <dbReference type="ARBA" id="ARBA00008898"/>
    </source>
</evidence>
<evidence type="ECO:0000313" key="4">
    <source>
        <dbReference type="EMBL" id="MBA8923932.1"/>
    </source>
</evidence>
<dbReference type="InterPro" id="IPR002563">
    <property type="entry name" value="Flavin_Rdtase-like_dom"/>
</dbReference>
<dbReference type="PANTHER" id="PTHR30466">
    <property type="entry name" value="FLAVIN REDUCTASE"/>
    <property type="match status" value="1"/>
</dbReference>
<dbReference type="SUPFAM" id="SSF50475">
    <property type="entry name" value="FMN-binding split barrel"/>
    <property type="match status" value="1"/>
</dbReference>
<feature type="domain" description="Flavin reductase like" evidence="3">
    <location>
        <begin position="8"/>
        <end position="151"/>
    </location>
</feature>
<comment type="similarity">
    <text evidence="1">Belongs to the non-flavoprotein flavin reductase family.</text>
</comment>
<dbReference type="Gene3D" id="2.30.110.10">
    <property type="entry name" value="Electron Transport, Fmn-binding Protein, Chain A"/>
    <property type="match status" value="1"/>
</dbReference>
<name>A0ABR6BB49_9PSEU</name>
<dbReference type="EMBL" id="JACJID010000001">
    <property type="protein sequence ID" value="MBA8923932.1"/>
    <property type="molecule type" value="Genomic_DNA"/>
</dbReference>
<dbReference type="RefSeq" id="WP_025358492.1">
    <property type="nucleotide sequence ID" value="NZ_BAAABQ010000065.1"/>
</dbReference>
<dbReference type="Pfam" id="PF01613">
    <property type="entry name" value="Flavin_Reduct"/>
    <property type="match status" value="1"/>
</dbReference>
<keyword evidence="5" id="KW-1185">Reference proteome</keyword>
<dbReference type="NCBIfam" id="NF045630">
    <property type="entry name" value="monooxsub_HsaB"/>
    <property type="match status" value="1"/>
</dbReference>
<keyword evidence="4" id="KW-0503">Monooxygenase</keyword>
<dbReference type="SMART" id="SM00903">
    <property type="entry name" value="Flavin_Reduct"/>
    <property type="match status" value="1"/>
</dbReference>